<evidence type="ECO:0000313" key="4">
    <source>
        <dbReference type="Proteomes" id="UP000298061"/>
    </source>
</evidence>
<proteinExistence type="predicted"/>
<evidence type="ECO:0000256" key="1">
    <source>
        <dbReference type="SAM" id="MobiDB-lite"/>
    </source>
</evidence>
<dbReference type="PANTHER" id="PTHR38248">
    <property type="entry name" value="FUNK1 6"/>
    <property type="match status" value="1"/>
</dbReference>
<sequence length="653" mass="73568">MKGQFIGPMPVTEFLKAFLDPAPEPLPCTGNPFESLAGKEVFEDRWVKAVTESGLCPTVDFRNTRNSPDTKLPYKTMVDMSGFAKVDNPIDATPSPPSRPIQPNASIPNSEKWTRMELPIECKPKTEDPFLDPTEKQKKHKSWNPKAHQFEKLAWLGTRPRGQITTYASAHMACQFRTFSFSICLLGEDEARLIRWDRSGAIVTERFNYTKEKNVLAEFLWRFNHLGPKARGHDLTVTPATSTEIELAKTKDYFSAAVNIHKVTVHNDADNLDYYYLVSAPTDWNLSLTGRATRGYVALDMKTKKLVWLKDSWRIDVDELEKEVDIYVLLHEKEVDHIAPLVCGGDVVGQKTITRDYINKEWCCGKVDVLPHQHCRLVLGVIGRQLQDFRSSQELCQATFDAMEGHWQAFSKADVLHRDVSGGNILIDVHGKGIIIDWDLCKKTTAPAEARRNWRTGTWRFISTAILQENGKVHKLSDDLESFLHVILYHALRYRAACASIFTLRADMEIVFESSKVGEGGRIVGGDGKRNFFSYDLFNEKILARVLPPPLAKLIAGMRMVFSDIYSAEKPWGSAEKEEKARKLLETSAHFLQLLKDNIAAEGWIADDGGIDLLAGSSASKSKKRTSPDDEDDEDTETSQHTLGLDPVPEANQ</sequence>
<dbReference type="AlphaFoldDB" id="A0A4Z0AAQ8"/>
<dbReference type="PANTHER" id="PTHR38248:SF2">
    <property type="entry name" value="FUNK1 11"/>
    <property type="match status" value="1"/>
</dbReference>
<dbReference type="InterPro" id="IPR011009">
    <property type="entry name" value="Kinase-like_dom_sf"/>
</dbReference>
<dbReference type="SUPFAM" id="SSF56112">
    <property type="entry name" value="Protein kinase-like (PK-like)"/>
    <property type="match status" value="1"/>
</dbReference>
<name>A0A4Z0AAQ8_9AGAM</name>
<reference evidence="3 4" key="1">
    <citation type="submission" date="2019-02" db="EMBL/GenBank/DDBJ databases">
        <title>Genome sequencing of the rare red list fungi Hericium alpestre (H. flagellum).</title>
        <authorList>
            <person name="Buettner E."/>
            <person name="Kellner H."/>
        </authorList>
    </citation>
    <scope>NUCLEOTIDE SEQUENCE [LARGE SCALE GENOMIC DNA]</scope>
    <source>
        <strain evidence="3 4">DSM 108284</strain>
    </source>
</reference>
<dbReference type="OrthoDB" id="5592585at2759"/>
<protein>
    <recommendedName>
        <fullName evidence="2">Fungal-type protein kinase domain-containing protein</fullName>
    </recommendedName>
</protein>
<accession>A0A4Z0AAQ8</accession>
<keyword evidence="4" id="KW-1185">Reference proteome</keyword>
<feature type="region of interest" description="Disordered" evidence="1">
    <location>
        <begin position="615"/>
        <end position="653"/>
    </location>
</feature>
<dbReference type="Pfam" id="PF17667">
    <property type="entry name" value="Pkinase_fungal"/>
    <property type="match status" value="2"/>
</dbReference>
<gene>
    <name evidence="3" type="ORF">EWM64_g159</name>
</gene>
<dbReference type="InterPro" id="IPR040976">
    <property type="entry name" value="Pkinase_fungal"/>
</dbReference>
<evidence type="ECO:0000259" key="2">
    <source>
        <dbReference type="Pfam" id="PF17667"/>
    </source>
</evidence>
<comment type="caution">
    <text evidence="3">The sequence shown here is derived from an EMBL/GenBank/DDBJ whole genome shotgun (WGS) entry which is preliminary data.</text>
</comment>
<organism evidence="3 4">
    <name type="scientific">Hericium alpestre</name>
    <dbReference type="NCBI Taxonomy" id="135208"/>
    <lineage>
        <taxon>Eukaryota</taxon>
        <taxon>Fungi</taxon>
        <taxon>Dikarya</taxon>
        <taxon>Basidiomycota</taxon>
        <taxon>Agaricomycotina</taxon>
        <taxon>Agaricomycetes</taxon>
        <taxon>Russulales</taxon>
        <taxon>Hericiaceae</taxon>
        <taxon>Hericium</taxon>
    </lineage>
</organism>
<dbReference type="EMBL" id="SFCI01000007">
    <property type="protein sequence ID" value="TFY83845.1"/>
    <property type="molecule type" value="Genomic_DNA"/>
</dbReference>
<feature type="domain" description="Fungal-type protein kinase" evidence="2">
    <location>
        <begin position="373"/>
        <end position="489"/>
    </location>
</feature>
<evidence type="ECO:0000313" key="3">
    <source>
        <dbReference type="EMBL" id="TFY83845.1"/>
    </source>
</evidence>
<feature type="domain" description="Fungal-type protein kinase" evidence="2">
    <location>
        <begin position="163"/>
        <end position="358"/>
    </location>
</feature>
<dbReference type="Gene3D" id="1.10.510.10">
    <property type="entry name" value="Transferase(Phosphotransferase) domain 1"/>
    <property type="match status" value="1"/>
</dbReference>
<dbReference type="Proteomes" id="UP000298061">
    <property type="component" value="Unassembled WGS sequence"/>
</dbReference>